<dbReference type="InterPro" id="IPR050095">
    <property type="entry name" value="ECF_ABC_transporter_ATP-bd"/>
</dbReference>
<sequence length="246" mass="26160">MITLNALSFAYPSGGNVLSGLSMNIPKGTLLGVVGANGSGKSTLLSLMAGLYAPTGGSLIVADRVSPGSEKSIRAICRLVMQDADLQILGGTVEEDLLMGARRDEKAIAQAKYMADRFNLLSAWECPVQTLSWGMKRKLCLAAALLDDPNVLLLDEPFSGLDYPGVREMRSLIGENRQAGLTQVVSSHDLESFIDLVDGLAVLDSGKLVVTGPPESVLDSVREHGVRPPHSWAVDRVIGSWDTGNN</sequence>
<proteinExistence type="inferred from homology"/>
<dbReference type="InterPro" id="IPR003439">
    <property type="entry name" value="ABC_transporter-like_ATP-bd"/>
</dbReference>
<organism evidence="6 7">
    <name type="scientific">Pseudodesulfovibrio nedwellii</name>
    <dbReference type="NCBI Taxonomy" id="2973072"/>
    <lineage>
        <taxon>Bacteria</taxon>
        <taxon>Pseudomonadati</taxon>
        <taxon>Thermodesulfobacteriota</taxon>
        <taxon>Desulfovibrionia</taxon>
        <taxon>Desulfovibrionales</taxon>
        <taxon>Desulfovibrionaceae</taxon>
    </lineage>
</organism>
<accession>A0ABN6S0J9</accession>
<dbReference type="PROSITE" id="PS50893">
    <property type="entry name" value="ABC_TRANSPORTER_2"/>
    <property type="match status" value="1"/>
</dbReference>
<evidence type="ECO:0000256" key="1">
    <source>
        <dbReference type="ARBA" id="ARBA00005417"/>
    </source>
</evidence>
<protein>
    <submittedName>
        <fullName evidence="6">ABC transporter</fullName>
    </submittedName>
</protein>
<dbReference type="SUPFAM" id="SSF52540">
    <property type="entry name" value="P-loop containing nucleoside triphosphate hydrolases"/>
    <property type="match status" value="1"/>
</dbReference>
<evidence type="ECO:0000313" key="7">
    <source>
        <dbReference type="Proteomes" id="UP001317742"/>
    </source>
</evidence>
<evidence type="ECO:0000259" key="5">
    <source>
        <dbReference type="PROSITE" id="PS50893"/>
    </source>
</evidence>
<dbReference type="RefSeq" id="WP_281762615.1">
    <property type="nucleotide sequence ID" value="NZ_AP026709.1"/>
</dbReference>
<keyword evidence="7" id="KW-1185">Reference proteome</keyword>
<name>A0ABN6S0J9_9BACT</name>
<dbReference type="Proteomes" id="UP001317742">
    <property type="component" value="Chromosome"/>
</dbReference>
<dbReference type="PANTHER" id="PTHR43553">
    <property type="entry name" value="HEAVY METAL TRANSPORTER"/>
    <property type="match status" value="1"/>
</dbReference>
<dbReference type="EMBL" id="AP026709">
    <property type="protein sequence ID" value="BDQ36729.1"/>
    <property type="molecule type" value="Genomic_DNA"/>
</dbReference>
<dbReference type="Pfam" id="PF00005">
    <property type="entry name" value="ABC_tran"/>
    <property type="match status" value="1"/>
</dbReference>
<comment type="similarity">
    <text evidence="1">Belongs to the ABC transporter superfamily.</text>
</comment>
<keyword evidence="2" id="KW-0813">Transport</keyword>
<dbReference type="CDD" id="cd03225">
    <property type="entry name" value="ABC_cobalt_CbiO_domain1"/>
    <property type="match status" value="1"/>
</dbReference>
<keyword evidence="3" id="KW-0547">Nucleotide-binding</keyword>
<dbReference type="SMART" id="SM00382">
    <property type="entry name" value="AAA"/>
    <property type="match status" value="1"/>
</dbReference>
<evidence type="ECO:0000313" key="6">
    <source>
        <dbReference type="EMBL" id="BDQ36729.1"/>
    </source>
</evidence>
<evidence type="ECO:0000256" key="2">
    <source>
        <dbReference type="ARBA" id="ARBA00022448"/>
    </source>
</evidence>
<reference evidence="6 7" key="1">
    <citation type="submission" date="2022-08" db="EMBL/GenBank/DDBJ databases">
        <title>Genome Sequence of the sulphate-reducing bacterium, Pseudodesulfovibrio sp. SYK.</title>
        <authorList>
            <person name="Kondo R."/>
            <person name="Kataoka T."/>
        </authorList>
    </citation>
    <scope>NUCLEOTIDE SEQUENCE [LARGE SCALE GENOMIC DNA]</scope>
    <source>
        <strain evidence="6 7">SYK</strain>
    </source>
</reference>
<dbReference type="InterPro" id="IPR003593">
    <property type="entry name" value="AAA+_ATPase"/>
</dbReference>
<evidence type="ECO:0000256" key="4">
    <source>
        <dbReference type="ARBA" id="ARBA00022840"/>
    </source>
</evidence>
<keyword evidence="4" id="KW-0067">ATP-binding</keyword>
<gene>
    <name evidence="6" type="ORF">SYK_10890</name>
</gene>
<evidence type="ECO:0000256" key="3">
    <source>
        <dbReference type="ARBA" id="ARBA00022741"/>
    </source>
</evidence>
<feature type="domain" description="ABC transporter" evidence="5">
    <location>
        <begin position="2"/>
        <end position="230"/>
    </location>
</feature>
<dbReference type="Gene3D" id="3.40.50.300">
    <property type="entry name" value="P-loop containing nucleotide triphosphate hydrolases"/>
    <property type="match status" value="1"/>
</dbReference>
<dbReference type="InterPro" id="IPR015856">
    <property type="entry name" value="ABC_transpr_CbiO/EcfA_su"/>
</dbReference>
<dbReference type="PANTHER" id="PTHR43553:SF24">
    <property type="entry name" value="ENERGY-COUPLING FACTOR TRANSPORTER ATP-BINDING PROTEIN ECFA1"/>
    <property type="match status" value="1"/>
</dbReference>
<dbReference type="InterPro" id="IPR027417">
    <property type="entry name" value="P-loop_NTPase"/>
</dbReference>